<keyword evidence="3" id="KW-1185">Reference proteome</keyword>
<sequence length="175" mass="19256">MTRIPTTSRIKPPPLSRQPQPIDLTADDDARDDEKLRVLDDGRSVISNSLFVSLGSNAPRPPPIIDLTRTAPMCSFLLLRTELSAPFREYLPVKEKSSADEAKSTLVIDLTGDDDVVKGKVKEQHSSDFENSYLETEGPDAENESLQTSKCPKVLSEDSLAGSAEDSIAKRPRLF</sequence>
<feature type="region of interest" description="Disordered" evidence="1">
    <location>
        <begin position="1"/>
        <end position="31"/>
    </location>
</feature>
<dbReference type="InParanoid" id="A0A1Y2DE73"/>
<gene>
    <name evidence="2" type="ORF">BCR38DRAFT_502055</name>
</gene>
<evidence type="ECO:0000313" key="2">
    <source>
        <dbReference type="EMBL" id="ORY57570.1"/>
    </source>
</evidence>
<reference evidence="2 3" key="1">
    <citation type="submission" date="2016-07" db="EMBL/GenBank/DDBJ databases">
        <title>Pervasive Adenine N6-methylation of Active Genes in Fungi.</title>
        <authorList>
            <consortium name="DOE Joint Genome Institute"/>
            <person name="Mondo S.J."/>
            <person name="Dannebaum R.O."/>
            <person name="Kuo R.C."/>
            <person name="Labutti K."/>
            <person name="Haridas S."/>
            <person name="Kuo A."/>
            <person name="Salamov A."/>
            <person name="Ahrendt S.R."/>
            <person name="Lipzen A."/>
            <person name="Sullivan W."/>
            <person name="Andreopoulos W.B."/>
            <person name="Clum A."/>
            <person name="Lindquist E."/>
            <person name="Daum C."/>
            <person name="Ramamoorthy G.K."/>
            <person name="Gryganskyi A."/>
            <person name="Culley D."/>
            <person name="Magnuson J.K."/>
            <person name="James T.Y."/>
            <person name="O'Malley M.A."/>
            <person name="Stajich J.E."/>
            <person name="Spatafora J.W."/>
            <person name="Visel A."/>
            <person name="Grigoriev I.V."/>
        </authorList>
    </citation>
    <scope>NUCLEOTIDE SEQUENCE [LARGE SCALE GENOMIC DNA]</scope>
    <source>
        <strain evidence="2 3">CBS 129021</strain>
    </source>
</reference>
<dbReference type="EMBL" id="MCFJ01000019">
    <property type="protein sequence ID" value="ORY57570.1"/>
    <property type="molecule type" value="Genomic_DNA"/>
</dbReference>
<protein>
    <submittedName>
        <fullName evidence="2">Uncharacterized protein</fullName>
    </submittedName>
</protein>
<comment type="caution">
    <text evidence="2">The sequence shown here is derived from an EMBL/GenBank/DDBJ whole genome shotgun (WGS) entry which is preliminary data.</text>
</comment>
<organism evidence="2 3">
    <name type="scientific">Pseudomassariella vexata</name>
    <dbReference type="NCBI Taxonomy" id="1141098"/>
    <lineage>
        <taxon>Eukaryota</taxon>
        <taxon>Fungi</taxon>
        <taxon>Dikarya</taxon>
        <taxon>Ascomycota</taxon>
        <taxon>Pezizomycotina</taxon>
        <taxon>Sordariomycetes</taxon>
        <taxon>Xylariomycetidae</taxon>
        <taxon>Amphisphaeriales</taxon>
        <taxon>Pseudomassariaceae</taxon>
        <taxon>Pseudomassariella</taxon>
    </lineage>
</organism>
<dbReference type="Proteomes" id="UP000193689">
    <property type="component" value="Unassembled WGS sequence"/>
</dbReference>
<dbReference type="GeneID" id="63781066"/>
<proteinExistence type="predicted"/>
<accession>A0A1Y2DE73</accession>
<dbReference type="AlphaFoldDB" id="A0A1Y2DE73"/>
<evidence type="ECO:0000256" key="1">
    <source>
        <dbReference type="SAM" id="MobiDB-lite"/>
    </source>
</evidence>
<dbReference type="RefSeq" id="XP_040710820.1">
    <property type="nucleotide sequence ID" value="XM_040864854.1"/>
</dbReference>
<evidence type="ECO:0000313" key="3">
    <source>
        <dbReference type="Proteomes" id="UP000193689"/>
    </source>
</evidence>
<name>A0A1Y2DE73_9PEZI</name>
<feature type="region of interest" description="Disordered" evidence="1">
    <location>
        <begin position="122"/>
        <end position="150"/>
    </location>
</feature>